<comment type="caution">
    <text evidence="2">The sequence shown here is derived from an EMBL/GenBank/DDBJ whole genome shotgun (WGS) entry which is preliminary data.</text>
</comment>
<feature type="transmembrane region" description="Helical" evidence="1">
    <location>
        <begin position="59"/>
        <end position="79"/>
    </location>
</feature>
<organism evidence="2 3">
    <name type="scientific">Sphingopyxis panaciterrulae</name>
    <dbReference type="NCBI Taxonomy" id="462372"/>
    <lineage>
        <taxon>Bacteria</taxon>
        <taxon>Pseudomonadati</taxon>
        <taxon>Pseudomonadota</taxon>
        <taxon>Alphaproteobacteria</taxon>
        <taxon>Sphingomonadales</taxon>
        <taxon>Sphingomonadaceae</taxon>
        <taxon>Sphingopyxis</taxon>
    </lineage>
</organism>
<evidence type="ECO:0000313" key="3">
    <source>
        <dbReference type="Proteomes" id="UP000537161"/>
    </source>
</evidence>
<dbReference type="Proteomes" id="UP000537161">
    <property type="component" value="Unassembled WGS sequence"/>
</dbReference>
<name>A0A7W9ERA9_9SPHN</name>
<evidence type="ECO:0000313" key="2">
    <source>
        <dbReference type="EMBL" id="MBB5707562.1"/>
    </source>
</evidence>
<keyword evidence="3" id="KW-1185">Reference proteome</keyword>
<dbReference type="EMBL" id="JACIJH010000010">
    <property type="protein sequence ID" value="MBB5707562.1"/>
    <property type="molecule type" value="Genomic_DNA"/>
</dbReference>
<keyword evidence="1" id="KW-0472">Membrane</keyword>
<keyword evidence="1" id="KW-0812">Transmembrane</keyword>
<feature type="transmembrane region" description="Helical" evidence="1">
    <location>
        <begin position="6"/>
        <end position="22"/>
    </location>
</feature>
<gene>
    <name evidence="2" type="ORF">FHR21_002929</name>
</gene>
<sequence>MSHTAIMLIVGIALLIGLRFAMRDPGAATRRFLWLWLLISLGNLVVGVVHAGYGLGEEAVVWLLVFGVPAGLALATRTIER</sequence>
<dbReference type="AlphaFoldDB" id="A0A7W9ERA9"/>
<dbReference type="RefSeq" id="WP_184099558.1">
    <property type="nucleotide sequence ID" value="NZ_JACIJH010000010.1"/>
</dbReference>
<proteinExistence type="predicted"/>
<accession>A0A7W9ERA9</accession>
<feature type="transmembrane region" description="Helical" evidence="1">
    <location>
        <begin position="34"/>
        <end position="53"/>
    </location>
</feature>
<keyword evidence="1" id="KW-1133">Transmembrane helix</keyword>
<reference evidence="2 3" key="1">
    <citation type="submission" date="2020-08" db="EMBL/GenBank/DDBJ databases">
        <title>Genomic Encyclopedia of Type Strains, Phase IV (KMG-IV): sequencing the most valuable type-strain genomes for metagenomic binning, comparative biology and taxonomic classification.</title>
        <authorList>
            <person name="Goeker M."/>
        </authorList>
    </citation>
    <scope>NUCLEOTIDE SEQUENCE [LARGE SCALE GENOMIC DNA]</scope>
    <source>
        <strain evidence="2 3">DSM 27163</strain>
    </source>
</reference>
<evidence type="ECO:0000256" key="1">
    <source>
        <dbReference type="SAM" id="Phobius"/>
    </source>
</evidence>
<protein>
    <submittedName>
        <fullName evidence="2">Disulfide bond formation protein DsbB</fullName>
    </submittedName>
</protein>